<comment type="similarity">
    <text evidence="2 5">Belongs to the trans-sulfuration enzymes family.</text>
</comment>
<protein>
    <submittedName>
        <fullName evidence="6">Cystathionine gamma-synthase</fullName>
        <ecNumber evidence="6">2.5.1.48</ecNumber>
    </submittedName>
</protein>
<dbReference type="Proteomes" id="UP000295781">
    <property type="component" value="Chromosome"/>
</dbReference>
<dbReference type="EC" id="2.5.1.48" evidence="6"/>
<evidence type="ECO:0000256" key="3">
    <source>
        <dbReference type="ARBA" id="ARBA00022898"/>
    </source>
</evidence>
<evidence type="ECO:0000256" key="5">
    <source>
        <dbReference type="RuleBase" id="RU362118"/>
    </source>
</evidence>
<dbReference type="AlphaFoldDB" id="A0A4P2Q6E2"/>
<keyword evidence="6" id="KW-0808">Transferase</keyword>
<dbReference type="FunFam" id="3.90.1150.10:FF:000033">
    <property type="entry name" value="Cystathionine gamma-synthase"/>
    <property type="match status" value="1"/>
</dbReference>
<evidence type="ECO:0000256" key="4">
    <source>
        <dbReference type="PIRSR" id="PIRSR001434-2"/>
    </source>
</evidence>
<evidence type="ECO:0000256" key="2">
    <source>
        <dbReference type="ARBA" id="ARBA00009077"/>
    </source>
</evidence>
<dbReference type="OrthoDB" id="9805807at2"/>
<dbReference type="GO" id="GO:0009086">
    <property type="term" value="P:methionine biosynthetic process"/>
    <property type="evidence" value="ECO:0007669"/>
    <property type="project" value="UniProtKB-ARBA"/>
</dbReference>
<organism evidence="6 7">
    <name type="scientific">Sorangium cellulosum</name>
    <name type="common">Polyangium cellulosum</name>
    <dbReference type="NCBI Taxonomy" id="56"/>
    <lineage>
        <taxon>Bacteria</taxon>
        <taxon>Pseudomonadati</taxon>
        <taxon>Myxococcota</taxon>
        <taxon>Polyangia</taxon>
        <taxon>Polyangiales</taxon>
        <taxon>Polyangiaceae</taxon>
        <taxon>Sorangium</taxon>
    </lineage>
</organism>
<reference evidence="6 7" key="1">
    <citation type="submission" date="2015-09" db="EMBL/GenBank/DDBJ databases">
        <title>Sorangium comparison.</title>
        <authorList>
            <person name="Zaburannyi N."/>
            <person name="Bunk B."/>
            <person name="Overmann J."/>
            <person name="Mueller R."/>
        </authorList>
    </citation>
    <scope>NUCLEOTIDE SEQUENCE [LARGE SCALE GENOMIC DNA]</scope>
    <source>
        <strain evidence="6 7">So ceGT47</strain>
    </source>
</reference>
<dbReference type="GO" id="GO:0030170">
    <property type="term" value="F:pyridoxal phosphate binding"/>
    <property type="evidence" value="ECO:0007669"/>
    <property type="project" value="InterPro"/>
</dbReference>
<dbReference type="InterPro" id="IPR015421">
    <property type="entry name" value="PyrdxlP-dep_Trfase_major"/>
</dbReference>
<dbReference type="InterPro" id="IPR000277">
    <property type="entry name" value="Cys/Met-Metab_PyrdxlP-dep_enz"/>
</dbReference>
<proteinExistence type="inferred from homology"/>
<dbReference type="Gene3D" id="3.40.640.10">
    <property type="entry name" value="Type I PLP-dependent aspartate aminotransferase-like (Major domain)"/>
    <property type="match status" value="1"/>
</dbReference>
<dbReference type="FunFam" id="3.40.640.10:FF:000009">
    <property type="entry name" value="Cystathionine gamma-synthase homolog"/>
    <property type="match status" value="1"/>
</dbReference>
<gene>
    <name evidence="6" type="primary">metB</name>
    <name evidence="6" type="ORF">SOCEGT47_055900</name>
</gene>
<keyword evidence="3 4" id="KW-0663">Pyridoxal phosphate</keyword>
<dbReference type="GO" id="GO:0005737">
    <property type="term" value="C:cytoplasm"/>
    <property type="evidence" value="ECO:0007669"/>
    <property type="project" value="TreeGrafter"/>
</dbReference>
<dbReference type="Gene3D" id="3.90.1150.10">
    <property type="entry name" value="Aspartate Aminotransferase, domain 1"/>
    <property type="match status" value="1"/>
</dbReference>
<dbReference type="GO" id="GO:0019346">
    <property type="term" value="P:transsulfuration"/>
    <property type="evidence" value="ECO:0007669"/>
    <property type="project" value="InterPro"/>
</dbReference>
<dbReference type="EMBL" id="CP012670">
    <property type="protein sequence ID" value="AUX25047.1"/>
    <property type="molecule type" value="Genomic_DNA"/>
</dbReference>
<dbReference type="NCBIfam" id="NF005871">
    <property type="entry name" value="PRK07811.1"/>
    <property type="match status" value="1"/>
</dbReference>
<dbReference type="PIRSF" id="PIRSF001434">
    <property type="entry name" value="CGS"/>
    <property type="match status" value="1"/>
</dbReference>
<sequence>MKPHLGHDKLALDTLAVHAGQPPDPTSGAVMTPIVLASTFAQERPGQHKGFEYSRSGNPTRKALEACLAALEGGRHGFAFGSGSAAAATLLHTLRPGDHVLSGDDVYGGTFRLFDKVMRPMGITSTSVDMRDLDVVRKALTPATRMIWIETPTNPMLKIFDIAALADIARAHGALLVVDNTFATPVLQRPLALGAHVVAHSTTKYLNGHSDVVGGALVTSEDALAERVAFLQNALGAVPSPFDCYMVLRGLKTLGVRVRQQCASAARIAERLAEHPAVRAVHYPGLPTHAGHALAARQMQAPGAMISFVVRGGLPVASRFLERLAIFSCAESLGGVESLAEHPALMTHASVPAEAREALGIDGGLLRLSVGLEASEDLWQDIAQALDDARAHAAPGA</sequence>
<dbReference type="Pfam" id="PF01053">
    <property type="entry name" value="Cys_Met_Meta_PP"/>
    <property type="match status" value="1"/>
</dbReference>
<dbReference type="InterPro" id="IPR015424">
    <property type="entry name" value="PyrdxlP-dep_Trfase"/>
</dbReference>
<feature type="modified residue" description="N6-(pyridoxal phosphate)lysine" evidence="4">
    <location>
        <position position="204"/>
    </location>
</feature>
<evidence type="ECO:0000313" key="6">
    <source>
        <dbReference type="EMBL" id="AUX25047.1"/>
    </source>
</evidence>
<dbReference type="GO" id="GO:0019343">
    <property type="term" value="P:cysteine biosynthetic process via cystathionine"/>
    <property type="evidence" value="ECO:0007669"/>
    <property type="project" value="TreeGrafter"/>
</dbReference>
<dbReference type="SUPFAM" id="SSF53383">
    <property type="entry name" value="PLP-dependent transferases"/>
    <property type="match status" value="1"/>
</dbReference>
<comment type="cofactor">
    <cofactor evidence="1 5">
        <name>pyridoxal 5'-phosphate</name>
        <dbReference type="ChEBI" id="CHEBI:597326"/>
    </cofactor>
</comment>
<name>A0A4P2Q6E2_SORCE</name>
<dbReference type="RefSeq" id="WP_129351713.1">
    <property type="nucleotide sequence ID" value="NZ_CP012670.1"/>
</dbReference>
<accession>A0A4P2Q6E2</accession>
<dbReference type="PANTHER" id="PTHR11808">
    <property type="entry name" value="TRANS-SULFURATION ENZYME FAMILY MEMBER"/>
    <property type="match status" value="1"/>
</dbReference>
<evidence type="ECO:0000313" key="7">
    <source>
        <dbReference type="Proteomes" id="UP000295781"/>
    </source>
</evidence>
<dbReference type="InterPro" id="IPR015422">
    <property type="entry name" value="PyrdxlP-dep_Trfase_small"/>
</dbReference>
<dbReference type="GO" id="GO:0003962">
    <property type="term" value="F:cystathionine gamma-synthase activity"/>
    <property type="evidence" value="ECO:0007669"/>
    <property type="project" value="UniProtKB-EC"/>
</dbReference>
<dbReference type="GO" id="GO:0004123">
    <property type="term" value="F:cystathionine gamma-lyase activity"/>
    <property type="evidence" value="ECO:0007669"/>
    <property type="project" value="TreeGrafter"/>
</dbReference>
<evidence type="ECO:0000256" key="1">
    <source>
        <dbReference type="ARBA" id="ARBA00001933"/>
    </source>
</evidence>
<dbReference type="CDD" id="cd00614">
    <property type="entry name" value="CGS_like"/>
    <property type="match status" value="1"/>
</dbReference>
<dbReference type="PANTHER" id="PTHR11808:SF15">
    <property type="entry name" value="CYSTATHIONINE GAMMA-LYASE"/>
    <property type="match status" value="1"/>
</dbReference>